<name>A0A0A9F1J9_ARUDO</name>
<evidence type="ECO:0000313" key="1">
    <source>
        <dbReference type="EMBL" id="JAE05079.1"/>
    </source>
</evidence>
<sequence>MKPPLCEFSPSAGCSTDSGHHCQHDSGGCHLRLGTLARHSAPLGRQG</sequence>
<reference evidence="1" key="1">
    <citation type="submission" date="2014-09" db="EMBL/GenBank/DDBJ databases">
        <authorList>
            <person name="Magalhaes I.L.F."/>
            <person name="Oliveira U."/>
            <person name="Santos F.R."/>
            <person name="Vidigal T.H.D.A."/>
            <person name="Brescovit A.D."/>
            <person name="Santos A.J."/>
        </authorList>
    </citation>
    <scope>NUCLEOTIDE SEQUENCE</scope>
    <source>
        <tissue evidence="1">Shoot tissue taken approximately 20 cm above the soil surface</tissue>
    </source>
</reference>
<protein>
    <submittedName>
        <fullName evidence="1">Uncharacterized protein</fullName>
    </submittedName>
</protein>
<proteinExistence type="predicted"/>
<accession>A0A0A9F1J9</accession>
<dbReference type="EMBL" id="GBRH01192817">
    <property type="protein sequence ID" value="JAE05079.1"/>
    <property type="molecule type" value="Transcribed_RNA"/>
</dbReference>
<dbReference type="AlphaFoldDB" id="A0A0A9F1J9"/>
<reference evidence="1" key="2">
    <citation type="journal article" date="2015" name="Data Brief">
        <title>Shoot transcriptome of the giant reed, Arundo donax.</title>
        <authorList>
            <person name="Barrero R.A."/>
            <person name="Guerrero F.D."/>
            <person name="Moolhuijzen P."/>
            <person name="Goolsby J.A."/>
            <person name="Tidwell J."/>
            <person name="Bellgard S.E."/>
            <person name="Bellgard M.I."/>
        </authorList>
    </citation>
    <scope>NUCLEOTIDE SEQUENCE</scope>
    <source>
        <tissue evidence="1">Shoot tissue taken approximately 20 cm above the soil surface</tissue>
    </source>
</reference>
<organism evidence="1">
    <name type="scientific">Arundo donax</name>
    <name type="common">Giant reed</name>
    <name type="synonym">Donax arundinaceus</name>
    <dbReference type="NCBI Taxonomy" id="35708"/>
    <lineage>
        <taxon>Eukaryota</taxon>
        <taxon>Viridiplantae</taxon>
        <taxon>Streptophyta</taxon>
        <taxon>Embryophyta</taxon>
        <taxon>Tracheophyta</taxon>
        <taxon>Spermatophyta</taxon>
        <taxon>Magnoliopsida</taxon>
        <taxon>Liliopsida</taxon>
        <taxon>Poales</taxon>
        <taxon>Poaceae</taxon>
        <taxon>PACMAD clade</taxon>
        <taxon>Arundinoideae</taxon>
        <taxon>Arundineae</taxon>
        <taxon>Arundo</taxon>
    </lineage>
</organism>